<feature type="transmembrane region" description="Helical" evidence="1">
    <location>
        <begin position="110"/>
        <end position="133"/>
    </location>
</feature>
<keyword evidence="1" id="KW-0812">Transmembrane</keyword>
<dbReference type="AlphaFoldDB" id="A0AA48L6B4"/>
<keyword evidence="1" id="KW-1133">Transmembrane helix</keyword>
<feature type="transmembrane region" description="Helical" evidence="1">
    <location>
        <begin position="145"/>
        <end position="164"/>
    </location>
</feature>
<name>A0AA48L6B4_9TREE</name>
<evidence type="ECO:0000256" key="1">
    <source>
        <dbReference type="SAM" id="Phobius"/>
    </source>
</evidence>
<keyword evidence="3" id="KW-1185">Reference proteome</keyword>
<keyword evidence="1" id="KW-0472">Membrane</keyword>
<dbReference type="Proteomes" id="UP001233271">
    <property type="component" value="Chromosome 5"/>
</dbReference>
<evidence type="ECO:0000313" key="3">
    <source>
        <dbReference type="Proteomes" id="UP001233271"/>
    </source>
</evidence>
<accession>A0AA48L6B4</accession>
<dbReference type="RefSeq" id="XP_060458106.1">
    <property type="nucleotide sequence ID" value="XM_060601631.1"/>
</dbReference>
<dbReference type="KEGG" id="ccac:CcaHIS019_0504690"/>
<feature type="transmembrane region" description="Helical" evidence="1">
    <location>
        <begin position="21"/>
        <end position="41"/>
    </location>
</feature>
<feature type="transmembrane region" description="Helical" evidence="1">
    <location>
        <begin position="47"/>
        <end position="70"/>
    </location>
</feature>
<organism evidence="2 3">
    <name type="scientific">Cutaneotrichosporon cavernicola</name>
    <dbReference type="NCBI Taxonomy" id="279322"/>
    <lineage>
        <taxon>Eukaryota</taxon>
        <taxon>Fungi</taxon>
        <taxon>Dikarya</taxon>
        <taxon>Basidiomycota</taxon>
        <taxon>Agaricomycotina</taxon>
        <taxon>Tremellomycetes</taxon>
        <taxon>Trichosporonales</taxon>
        <taxon>Trichosporonaceae</taxon>
        <taxon>Cutaneotrichosporon</taxon>
    </lineage>
</organism>
<sequence length="228" mass="24382">MSSGAKTEQPAPVPRTVLTTLYTHLTLSVGATTLCTLILARHVTYELLPTLLIVLPLLAGIWAASLAAFARSRSILKRALGFTTHTVAAALVSVILTLILTIAQPIFQTLLYPILARALLTLWSSVVATLVVIQTTASDSITHTRLAVATLIGGTISTLALAYLNFWAEVPTTILTAAVLHVLVIPDVSRLSIQSRADAVLAAHSFGSSWLLTILLRDDEKRGEKEDV</sequence>
<gene>
    <name evidence="2" type="ORF">CcaverHIS019_0504690</name>
</gene>
<feature type="transmembrane region" description="Helical" evidence="1">
    <location>
        <begin position="82"/>
        <end position="104"/>
    </location>
</feature>
<proteinExistence type="predicted"/>
<dbReference type="GeneID" id="85496711"/>
<dbReference type="EMBL" id="AP028216">
    <property type="protein sequence ID" value="BEI92841.1"/>
    <property type="molecule type" value="Genomic_DNA"/>
</dbReference>
<evidence type="ECO:0000313" key="2">
    <source>
        <dbReference type="EMBL" id="BEI92841.1"/>
    </source>
</evidence>
<protein>
    <submittedName>
        <fullName evidence="2">Uncharacterized protein</fullName>
    </submittedName>
</protein>
<reference evidence="2" key="1">
    <citation type="journal article" date="2023" name="BMC Genomics">
        <title>Chromosome-level genome assemblies of Cutaneotrichosporon spp. (Trichosporonales, Basidiomycota) reveal imbalanced evolution between nucleotide sequences and chromosome synteny.</title>
        <authorList>
            <person name="Kobayashi Y."/>
            <person name="Kayamori A."/>
            <person name="Aoki K."/>
            <person name="Shiwa Y."/>
            <person name="Matsutani M."/>
            <person name="Fujita N."/>
            <person name="Sugita T."/>
            <person name="Iwasaki W."/>
            <person name="Tanaka N."/>
            <person name="Takashima M."/>
        </authorList>
    </citation>
    <scope>NUCLEOTIDE SEQUENCE</scope>
    <source>
        <strain evidence="2">HIS019</strain>
    </source>
</reference>